<dbReference type="InterPro" id="IPR050341">
    <property type="entry name" value="PP1_catalytic_subunit"/>
</dbReference>
<evidence type="ECO:0000256" key="1">
    <source>
        <dbReference type="ARBA" id="ARBA00001936"/>
    </source>
</evidence>
<dbReference type="SMR" id="B4JXF9"/>
<dbReference type="OMA" id="FCADSNC"/>
<comment type="catalytic activity">
    <reaction evidence="7">
        <text>O-phospho-L-seryl-[protein] + H2O = L-seryl-[protein] + phosphate</text>
        <dbReference type="Rhea" id="RHEA:20629"/>
        <dbReference type="Rhea" id="RHEA-COMP:9863"/>
        <dbReference type="Rhea" id="RHEA-COMP:11604"/>
        <dbReference type="ChEBI" id="CHEBI:15377"/>
        <dbReference type="ChEBI" id="CHEBI:29999"/>
        <dbReference type="ChEBI" id="CHEBI:43474"/>
        <dbReference type="ChEBI" id="CHEBI:83421"/>
        <dbReference type="EC" id="3.1.3.16"/>
    </reaction>
</comment>
<dbReference type="GO" id="GO:0005634">
    <property type="term" value="C:nucleus"/>
    <property type="evidence" value="ECO:0007669"/>
    <property type="project" value="TreeGrafter"/>
</dbReference>
<dbReference type="InterPro" id="IPR029052">
    <property type="entry name" value="Metallo-depent_PP-like"/>
</dbReference>
<evidence type="ECO:0000313" key="11">
    <source>
        <dbReference type="Proteomes" id="UP000001070"/>
    </source>
</evidence>
<keyword evidence="3" id="KW-0479">Metal-binding</keyword>
<evidence type="ECO:0000256" key="3">
    <source>
        <dbReference type="ARBA" id="ARBA00022723"/>
    </source>
</evidence>
<organism evidence="11">
    <name type="scientific">Drosophila grimshawi</name>
    <name type="common">Hawaiian fruit fly</name>
    <name type="synonym">Idiomyia grimshawi</name>
    <dbReference type="NCBI Taxonomy" id="7222"/>
    <lineage>
        <taxon>Eukaryota</taxon>
        <taxon>Metazoa</taxon>
        <taxon>Ecdysozoa</taxon>
        <taxon>Arthropoda</taxon>
        <taxon>Hexapoda</taxon>
        <taxon>Insecta</taxon>
        <taxon>Pterygota</taxon>
        <taxon>Neoptera</taxon>
        <taxon>Endopterygota</taxon>
        <taxon>Diptera</taxon>
        <taxon>Brachycera</taxon>
        <taxon>Muscomorpha</taxon>
        <taxon>Ephydroidea</taxon>
        <taxon>Drosophilidae</taxon>
        <taxon>Drosophila</taxon>
        <taxon>Hawaiian Drosophila</taxon>
    </lineage>
</organism>
<sequence length="134" mass="14759">MSAPELRTSKVGGLSPDLVSMEQIKQIKLPTEVPDEGLLCDIIYSEPIKDTTVNYVRNDRGFTFGAEAVGNSLQKHDLHLICCFNQVVDDGYKFFANMHLVTLFSAPNFRGYFDNVCSCAPSTSSNPSKKTTSS</sequence>
<proteinExistence type="predicted"/>
<dbReference type="PhylomeDB" id="B4JXF9"/>
<dbReference type="HOGENOM" id="CLU_1898389_0_0_1"/>
<evidence type="ECO:0000256" key="7">
    <source>
        <dbReference type="ARBA" id="ARBA00047761"/>
    </source>
</evidence>
<evidence type="ECO:0000256" key="4">
    <source>
        <dbReference type="ARBA" id="ARBA00022801"/>
    </source>
</evidence>
<dbReference type="GO" id="GO:0004722">
    <property type="term" value="F:protein serine/threonine phosphatase activity"/>
    <property type="evidence" value="ECO:0007669"/>
    <property type="project" value="UniProtKB-EC"/>
</dbReference>
<keyword evidence="4" id="KW-0378">Hydrolase</keyword>
<dbReference type="STRING" id="7222.B4JXF9"/>
<evidence type="ECO:0000259" key="9">
    <source>
        <dbReference type="SMART" id="SM00156"/>
    </source>
</evidence>
<evidence type="ECO:0000256" key="8">
    <source>
        <dbReference type="ARBA" id="ARBA00048336"/>
    </source>
</evidence>
<name>B4JXF9_DROGR</name>
<evidence type="ECO:0000256" key="6">
    <source>
        <dbReference type="ARBA" id="ARBA00023211"/>
    </source>
</evidence>
<reference evidence="10 11" key="1">
    <citation type="journal article" date="2007" name="Nature">
        <title>Evolution of genes and genomes on the Drosophila phylogeny.</title>
        <authorList>
            <consortium name="Drosophila 12 Genomes Consortium"/>
            <person name="Clark A.G."/>
            <person name="Eisen M.B."/>
            <person name="Smith D.R."/>
            <person name="Bergman C.M."/>
            <person name="Oliver B."/>
            <person name="Markow T.A."/>
            <person name="Kaufman T.C."/>
            <person name="Kellis M."/>
            <person name="Gelbart W."/>
            <person name="Iyer V.N."/>
            <person name="Pollard D.A."/>
            <person name="Sackton T.B."/>
            <person name="Larracuente A.M."/>
            <person name="Singh N.D."/>
            <person name="Abad J.P."/>
            <person name="Abt D.N."/>
            <person name="Adryan B."/>
            <person name="Aguade M."/>
            <person name="Akashi H."/>
            <person name="Anderson W.W."/>
            <person name="Aquadro C.F."/>
            <person name="Ardell D.H."/>
            <person name="Arguello R."/>
            <person name="Artieri C.G."/>
            <person name="Barbash D.A."/>
            <person name="Barker D."/>
            <person name="Barsanti P."/>
            <person name="Batterham P."/>
            <person name="Batzoglou S."/>
            <person name="Begun D."/>
            <person name="Bhutkar A."/>
            <person name="Blanco E."/>
            <person name="Bosak S.A."/>
            <person name="Bradley R.K."/>
            <person name="Brand A.D."/>
            <person name="Brent M.R."/>
            <person name="Brooks A.N."/>
            <person name="Brown R.H."/>
            <person name="Butlin R.K."/>
            <person name="Caggese C."/>
            <person name="Calvi B.R."/>
            <person name="Bernardo de Carvalho A."/>
            <person name="Caspi A."/>
            <person name="Castrezana S."/>
            <person name="Celniker S.E."/>
            <person name="Chang J.L."/>
            <person name="Chapple C."/>
            <person name="Chatterji S."/>
            <person name="Chinwalla A."/>
            <person name="Civetta A."/>
            <person name="Clifton S.W."/>
            <person name="Comeron J.M."/>
            <person name="Costello J.C."/>
            <person name="Coyne J.A."/>
            <person name="Daub J."/>
            <person name="David R.G."/>
            <person name="Delcher A.L."/>
            <person name="Delehaunty K."/>
            <person name="Do C.B."/>
            <person name="Ebling H."/>
            <person name="Edwards K."/>
            <person name="Eickbush T."/>
            <person name="Evans J.D."/>
            <person name="Filipski A."/>
            <person name="Findeiss S."/>
            <person name="Freyhult E."/>
            <person name="Fulton L."/>
            <person name="Fulton R."/>
            <person name="Garcia A.C."/>
            <person name="Gardiner A."/>
            <person name="Garfield D.A."/>
            <person name="Garvin B.E."/>
            <person name="Gibson G."/>
            <person name="Gilbert D."/>
            <person name="Gnerre S."/>
            <person name="Godfrey J."/>
            <person name="Good R."/>
            <person name="Gotea V."/>
            <person name="Gravely B."/>
            <person name="Greenberg A.J."/>
            <person name="Griffiths-Jones S."/>
            <person name="Gross S."/>
            <person name="Guigo R."/>
            <person name="Gustafson E.A."/>
            <person name="Haerty W."/>
            <person name="Hahn M.W."/>
            <person name="Halligan D.L."/>
            <person name="Halpern A.L."/>
            <person name="Halter G.M."/>
            <person name="Han M.V."/>
            <person name="Heger A."/>
            <person name="Hillier L."/>
            <person name="Hinrichs A.S."/>
            <person name="Holmes I."/>
            <person name="Hoskins R.A."/>
            <person name="Hubisz M.J."/>
            <person name="Hultmark D."/>
            <person name="Huntley M.A."/>
            <person name="Jaffe D.B."/>
            <person name="Jagadeeshan S."/>
            <person name="Jeck W.R."/>
            <person name="Johnson J."/>
            <person name="Jones C.D."/>
            <person name="Jordan W.C."/>
            <person name="Karpen G.H."/>
            <person name="Kataoka E."/>
            <person name="Keightley P.D."/>
            <person name="Kheradpour P."/>
            <person name="Kirkness E.F."/>
            <person name="Koerich L.B."/>
            <person name="Kristiansen K."/>
            <person name="Kudrna D."/>
            <person name="Kulathinal R.J."/>
            <person name="Kumar S."/>
            <person name="Kwok R."/>
            <person name="Lander E."/>
            <person name="Langley C.H."/>
            <person name="Lapoint R."/>
            <person name="Lazzaro B.P."/>
            <person name="Lee S.J."/>
            <person name="Levesque L."/>
            <person name="Li R."/>
            <person name="Lin C.F."/>
            <person name="Lin M.F."/>
            <person name="Lindblad-Toh K."/>
            <person name="Llopart A."/>
            <person name="Long M."/>
            <person name="Low L."/>
            <person name="Lozovsky E."/>
            <person name="Lu J."/>
            <person name="Luo M."/>
            <person name="Machado C.A."/>
            <person name="Makalowski W."/>
            <person name="Marzo M."/>
            <person name="Matsuda M."/>
            <person name="Matzkin L."/>
            <person name="McAllister B."/>
            <person name="McBride C.S."/>
            <person name="McKernan B."/>
            <person name="McKernan K."/>
            <person name="Mendez-Lago M."/>
            <person name="Minx P."/>
            <person name="Mollenhauer M.U."/>
            <person name="Montooth K."/>
            <person name="Mount S.M."/>
            <person name="Mu X."/>
            <person name="Myers E."/>
            <person name="Negre B."/>
            <person name="Newfeld S."/>
            <person name="Nielsen R."/>
            <person name="Noor M.A."/>
            <person name="O'Grady P."/>
            <person name="Pachter L."/>
            <person name="Papaceit M."/>
            <person name="Parisi M.J."/>
            <person name="Parisi M."/>
            <person name="Parts L."/>
            <person name="Pedersen J.S."/>
            <person name="Pesole G."/>
            <person name="Phillippy A.M."/>
            <person name="Ponting C.P."/>
            <person name="Pop M."/>
            <person name="Porcelli D."/>
            <person name="Powell J.R."/>
            <person name="Prohaska S."/>
            <person name="Pruitt K."/>
            <person name="Puig M."/>
            <person name="Quesneville H."/>
            <person name="Ram K.R."/>
            <person name="Rand D."/>
            <person name="Rasmussen M.D."/>
            <person name="Reed L.K."/>
            <person name="Reenan R."/>
            <person name="Reily A."/>
            <person name="Remington K.A."/>
            <person name="Rieger T.T."/>
            <person name="Ritchie M.G."/>
            <person name="Robin C."/>
            <person name="Rogers Y.H."/>
            <person name="Rohde C."/>
            <person name="Rozas J."/>
            <person name="Rubenfield M.J."/>
            <person name="Ruiz A."/>
            <person name="Russo S."/>
            <person name="Salzberg S.L."/>
            <person name="Sanchez-Gracia A."/>
            <person name="Saranga D.J."/>
            <person name="Sato H."/>
            <person name="Schaeffer S.W."/>
            <person name="Schatz M.C."/>
            <person name="Schlenke T."/>
            <person name="Schwartz R."/>
            <person name="Segarra C."/>
            <person name="Singh R.S."/>
            <person name="Sirot L."/>
            <person name="Sirota M."/>
            <person name="Sisneros N.B."/>
            <person name="Smith C.D."/>
            <person name="Smith T.F."/>
            <person name="Spieth J."/>
            <person name="Stage D.E."/>
            <person name="Stark A."/>
            <person name="Stephan W."/>
            <person name="Strausberg R.L."/>
            <person name="Strempel S."/>
            <person name="Sturgill D."/>
            <person name="Sutton G."/>
            <person name="Sutton G.G."/>
            <person name="Tao W."/>
            <person name="Teichmann S."/>
            <person name="Tobari Y.N."/>
            <person name="Tomimura Y."/>
            <person name="Tsolas J.M."/>
            <person name="Valente V.L."/>
            <person name="Venter E."/>
            <person name="Venter J.C."/>
            <person name="Vicario S."/>
            <person name="Vieira F.G."/>
            <person name="Vilella A.J."/>
            <person name="Villasante A."/>
            <person name="Walenz B."/>
            <person name="Wang J."/>
            <person name="Wasserman M."/>
            <person name="Watts T."/>
            <person name="Wilson D."/>
            <person name="Wilson R.K."/>
            <person name="Wing R.A."/>
            <person name="Wolfner M.F."/>
            <person name="Wong A."/>
            <person name="Wong G.K."/>
            <person name="Wu C.I."/>
            <person name="Wu G."/>
            <person name="Yamamoto D."/>
            <person name="Yang H.P."/>
            <person name="Yang S.P."/>
            <person name="Yorke J.A."/>
            <person name="Yoshida K."/>
            <person name="Zdobnov E."/>
            <person name="Zhang P."/>
            <person name="Zhang Y."/>
            <person name="Zimin A.V."/>
            <person name="Baldwin J."/>
            <person name="Abdouelleil A."/>
            <person name="Abdulkadir J."/>
            <person name="Abebe A."/>
            <person name="Abera B."/>
            <person name="Abreu J."/>
            <person name="Acer S.C."/>
            <person name="Aftuck L."/>
            <person name="Alexander A."/>
            <person name="An P."/>
            <person name="Anderson E."/>
            <person name="Anderson S."/>
            <person name="Arachi H."/>
            <person name="Azer M."/>
            <person name="Bachantsang P."/>
            <person name="Barry A."/>
            <person name="Bayul T."/>
            <person name="Berlin A."/>
            <person name="Bessette D."/>
            <person name="Bloom T."/>
            <person name="Blye J."/>
            <person name="Boguslavskiy L."/>
            <person name="Bonnet C."/>
            <person name="Boukhgalter B."/>
            <person name="Bourzgui I."/>
            <person name="Brown A."/>
            <person name="Cahill P."/>
            <person name="Channer S."/>
            <person name="Cheshatsang Y."/>
            <person name="Chuda L."/>
            <person name="Citroen M."/>
            <person name="Collymore A."/>
            <person name="Cooke P."/>
            <person name="Costello M."/>
            <person name="D'Aco K."/>
            <person name="Daza R."/>
            <person name="De Haan G."/>
            <person name="DeGray S."/>
            <person name="DeMaso C."/>
            <person name="Dhargay N."/>
            <person name="Dooley K."/>
            <person name="Dooley E."/>
            <person name="Doricent M."/>
            <person name="Dorje P."/>
            <person name="Dorjee K."/>
            <person name="Dupes A."/>
            <person name="Elong R."/>
            <person name="Falk J."/>
            <person name="Farina A."/>
            <person name="Faro S."/>
            <person name="Ferguson D."/>
            <person name="Fisher S."/>
            <person name="Foley C.D."/>
            <person name="Franke A."/>
            <person name="Friedrich D."/>
            <person name="Gadbois L."/>
            <person name="Gearin G."/>
            <person name="Gearin C.R."/>
            <person name="Giannoukos G."/>
            <person name="Goode T."/>
            <person name="Graham J."/>
            <person name="Grandbois E."/>
            <person name="Grewal S."/>
            <person name="Gyaltsen K."/>
            <person name="Hafez N."/>
            <person name="Hagos B."/>
            <person name="Hall J."/>
            <person name="Henson C."/>
            <person name="Hollinger A."/>
            <person name="Honan T."/>
            <person name="Huard M.D."/>
            <person name="Hughes L."/>
            <person name="Hurhula B."/>
            <person name="Husby M.E."/>
            <person name="Kamat A."/>
            <person name="Kanga B."/>
            <person name="Kashin S."/>
            <person name="Khazanovich D."/>
            <person name="Kisner P."/>
            <person name="Lance K."/>
            <person name="Lara M."/>
            <person name="Lee W."/>
            <person name="Lennon N."/>
            <person name="Letendre F."/>
            <person name="LeVine R."/>
            <person name="Lipovsky A."/>
            <person name="Liu X."/>
            <person name="Liu J."/>
            <person name="Liu S."/>
            <person name="Lokyitsang T."/>
            <person name="Lokyitsang Y."/>
            <person name="Lubonja R."/>
            <person name="Lui A."/>
            <person name="MacDonald P."/>
            <person name="Magnisalis V."/>
            <person name="Maru K."/>
            <person name="Matthews C."/>
            <person name="McCusker W."/>
            <person name="McDonough S."/>
            <person name="Mehta T."/>
            <person name="Meldrim J."/>
            <person name="Meneus L."/>
            <person name="Mihai O."/>
            <person name="Mihalev A."/>
            <person name="Mihova T."/>
            <person name="Mittelman R."/>
            <person name="Mlenga V."/>
            <person name="Montmayeur A."/>
            <person name="Mulrain L."/>
            <person name="Navidi A."/>
            <person name="Naylor J."/>
            <person name="Negash T."/>
            <person name="Nguyen T."/>
            <person name="Nguyen N."/>
            <person name="Nicol R."/>
            <person name="Norbu C."/>
            <person name="Norbu N."/>
            <person name="Novod N."/>
            <person name="O'Neill B."/>
            <person name="Osman S."/>
            <person name="Markiewicz E."/>
            <person name="Oyono O.L."/>
            <person name="Patti C."/>
            <person name="Phunkhang P."/>
            <person name="Pierre F."/>
            <person name="Priest M."/>
            <person name="Raghuraman S."/>
            <person name="Rege F."/>
            <person name="Reyes R."/>
            <person name="Rise C."/>
            <person name="Rogov P."/>
            <person name="Ross K."/>
            <person name="Ryan E."/>
            <person name="Settipalli S."/>
            <person name="Shea T."/>
            <person name="Sherpa N."/>
            <person name="Shi L."/>
            <person name="Shih D."/>
            <person name="Sparrow T."/>
            <person name="Spaulding J."/>
            <person name="Stalker J."/>
            <person name="Stange-Thomann N."/>
            <person name="Stavropoulos S."/>
            <person name="Stone C."/>
            <person name="Strader C."/>
            <person name="Tesfaye S."/>
            <person name="Thomson T."/>
            <person name="Thoulutsang Y."/>
            <person name="Thoulutsang D."/>
            <person name="Topham K."/>
            <person name="Topping I."/>
            <person name="Tsamla T."/>
            <person name="Vassiliev H."/>
            <person name="Vo A."/>
            <person name="Wangchuk T."/>
            <person name="Wangdi T."/>
            <person name="Weiand M."/>
            <person name="Wilkinson J."/>
            <person name="Wilson A."/>
            <person name="Yadav S."/>
            <person name="Young G."/>
            <person name="Yu Q."/>
            <person name="Zembek L."/>
            <person name="Zhong D."/>
            <person name="Zimmer A."/>
            <person name="Zwirko Z."/>
            <person name="Jaffe D.B."/>
            <person name="Alvarez P."/>
            <person name="Brockman W."/>
            <person name="Butler J."/>
            <person name="Chin C."/>
            <person name="Gnerre S."/>
            <person name="Grabherr M."/>
            <person name="Kleber M."/>
            <person name="Mauceli E."/>
            <person name="MacCallum I."/>
        </authorList>
    </citation>
    <scope>NUCLEOTIDE SEQUENCE [LARGE SCALE GENOMIC DNA]</scope>
    <source>
        <strain evidence="11">Tucson 15287-2541.00</strain>
    </source>
</reference>
<keyword evidence="11" id="KW-1185">Reference proteome</keyword>
<dbReference type="PANTHER" id="PTHR11668">
    <property type="entry name" value="SERINE/THREONINE PROTEIN PHOSPHATASE"/>
    <property type="match status" value="1"/>
</dbReference>
<dbReference type="EMBL" id="CH916376">
    <property type="protein sequence ID" value="EDV95435.1"/>
    <property type="molecule type" value="Genomic_DNA"/>
</dbReference>
<dbReference type="GO" id="GO:0005737">
    <property type="term" value="C:cytoplasm"/>
    <property type="evidence" value="ECO:0007669"/>
    <property type="project" value="TreeGrafter"/>
</dbReference>
<dbReference type="Proteomes" id="UP000001070">
    <property type="component" value="Unassembled WGS sequence"/>
</dbReference>
<dbReference type="InterPro" id="IPR006186">
    <property type="entry name" value="Ser/Thr-sp_prot-phosphatase"/>
</dbReference>
<evidence type="ECO:0000256" key="5">
    <source>
        <dbReference type="ARBA" id="ARBA00022912"/>
    </source>
</evidence>
<dbReference type="InParanoid" id="B4JXF9"/>
<gene>
    <name evidence="10" type="primary">Dgri\GH17578</name>
    <name evidence="10" type="ORF">Dgri_GH17578</name>
</gene>
<comment type="catalytic activity">
    <reaction evidence="8">
        <text>O-phospho-L-threonyl-[protein] + H2O = L-threonyl-[protein] + phosphate</text>
        <dbReference type="Rhea" id="RHEA:47004"/>
        <dbReference type="Rhea" id="RHEA-COMP:11060"/>
        <dbReference type="Rhea" id="RHEA-COMP:11605"/>
        <dbReference type="ChEBI" id="CHEBI:15377"/>
        <dbReference type="ChEBI" id="CHEBI:30013"/>
        <dbReference type="ChEBI" id="CHEBI:43474"/>
        <dbReference type="ChEBI" id="CHEBI:61977"/>
        <dbReference type="EC" id="3.1.3.16"/>
    </reaction>
</comment>
<dbReference type="PANTHER" id="PTHR11668:SF300">
    <property type="entry name" value="SERINE_THREONINE-PROTEIN PHOSPHATASE"/>
    <property type="match status" value="1"/>
</dbReference>
<keyword evidence="6" id="KW-0464">Manganese</keyword>
<protein>
    <recommendedName>
        <fullName evidence="2">protein-serine/threonine phosphatase</fullName>
        <ecNumber evidence="2">3.1.3.16</ecNumber>
    </recommendedName>
</protein>
<keyword evidence="5" id="KW-0904">Protein phosphatase</keyword>
<dbReference type="SUPFAM" id="SSF56300">
    <property type="entry name" value="Metallo-dependent phosphatases"/>
    <property type="match status" value="1"/>
</dbReference>
<dbReference type="EC" id="3.1.3.16" evidence="2"/>
<accession>B4JXF9</accession>
<dbReference type="PRINTS" id="PR00114">
    <property type="entry name" value="STPHPHTASE"/>
</dbReference>
<dbReference type="eggNOG" id="KOG0374">
    <property type="taxonomic scope" value="Eukaryota"/>
</dbReference>
<feature type="domain" description="Serine/threonine specific protein phosphatases" evidence="9">
    <location>
        <begin position="1"/>
        <end position="128"/>
    </location>
</feature>
<comment type="cofactor">
    <cofactor evidence="1">
        <name>Mn(2+)</name>
        <dbReference type="ChEBI" id="CHEBI:29035"/>
    </cofactor>
</comment>
<evidence type="ECO:0000256" key="2">
    <source>
        <dbReference type="ARBA" id="ARBA00013081"/>
    </source>
</evidence>
<dbReference type="AlphaFoldDB" id="B4JXF9"/>
<evidence type="ECO:0000313" key="10">
    <source>
        <dbReference type="EMBL" id="EDV95435.1"/>
    </source>
</evidence>
<dbReference type="Gene3D" id="3.60.21.10">
    <property type="match status" value="1"/>
</dbReference>
<dbReference type="GO" id="GO:0046872">
    <property type="term" value="F:metal ion binding"/>
    <property type="evidence" value="ECO:0007669"/>
    <property type="project" value="UniProtKB-KW"/>
</dbReference>
<dbReference type="SMART" id="SM00156">
    <property type="entry name" value="PP2Ac"/>
    <property type="match status" value="1"/>
</dbReference>